<dbReference type="InterPro" id="IPR017871">
    <property type="entry name" value="ABC_transporter-like_CS"/>
</dbReference>
<accession>A0A9D1LK85</accession>
<keyword evidence="6 9" id="KW-0067">ATP-binding</keyword>
<evidence type="ECO:0000256" key="3">
    <source>
        <dbReference type="ARBA" id="ARBA00022448"/>
    </source>
</evidence>
<dbReference type="PROSITE" id="PS00211">
    <property type="entry name" value="ABC_TRANSPORTER_1"/>
    <property type="match status" value="1"/>
</dbReference>
<feature type="domain" description="ABC transporter" evidence="8">
    <location>
        <begin position="7"/>
        <end position="259"/>
    </location>
</feature>
<evidence type="ECO:0000313" key="10">
    <source>
        <dbReference type="Proteomes" id="UP000824073"/>
    </source>
</evidence>
<reference evidence="9" key="2">
    <citation type="journal article" date="2021" name="PeerJ">
        <title>Extensive microbial diversity within the chicken gut microbiome revealed by metagenomics and culture.</title>
        <authorList>
            <person name="Gilroy R."/>
            <person name="Ravi A."/>
            <person name="Getino M."/>
            <person name="Pursley I."/>
            <person name="Horton D.L."/>
            <person name="Alikhan N.F."/>
            <person name="Baker D."/>
            <person name="Gharbi K."/>
            <person name="Hall N."/>
            <person name="Watson M."/>
            <person name="Adriaenssens E.M."/>
            <person name="Foster-Nyarko E."/>
            <person name="Jarju S."/>
            <person name="Secka A."/>
            <person name="Antonio M."/>
            <person name="Oren A."/>
            <person name="Chaudhuri R.R."/>
            <person name="La Ragione R."/>
            <person name="Hildebrand F."/>
            <person name="Pallen M.J."/>
        </authorList>
    </citation>
    <scope>NUCLEOTIDE SEQUENCE</scope>
    <source>
        <strain evidence="9">CHK191-8634</strain>
    </source>
</reference>
<dbReference type="InterPro" id="IPR003593">
    <property type="entry name" value="AAA+_ATPase"/>
</dbReference>
<evidence type="ECO:0000259" key="8">
    <source>
        <dbReference type="PROSITE" id="PS50893"/>
    </source>
</evidence>
<comment type="caution">
    <text evidence="9">The sequence shown here is derived from an EMBL/GenBank/DDBJ whole genome shotgun (WGS) entry which is preliminary data.</text>
</comment>
<evidence type="ECO:0000256" key="6">
    <source>
        <dbReference type="ARBA" id="ARBA00022840"/>
    </source>
</evidence>
<gene>
    <name evidence="9" type="ORF">IAB67_05585</name>
</gene>
<dbReference type="PANTHER" id="PTHR43297">
    <property type="entry name" value="OLIGOPEPTIDE TRANSPORT ATP-BINDING PROTEIN APPD"/>
    <property type="match status" value="1"/>
</dbReference>
<evidence type="ECO:0000256" key="7">
    <source>
        <dbReference type="ARBA" id="ARBA00023136"/>
    </source>
</evidence>
<dbReference type="Gene3D" id="3.40.50.300">
    <property type="entry name" value="P-loop containing nucleotide triphosphate hydrolases"/>
    <property type="match status" value="1"/>
</dbReference>
<dbReference type="InterPro" id="IPR050388">
    <property type="entry name" value="ABC_Ni/Peptide_Import"/>
</dbReference>
<evidence type="ECO:0000256" key="4">
    <source>
        <dbReference type="ARBA" id="ARBA00022475"/>
    </source>
</evidence>
<dbReference type="PROSITE" id="PS50893">
    <property type="entry name" value="ABC_TRANSPORTER_2"/>
    <property type="match status" value="1"/>
</dbReference>
<sequence>MSEQTILSVRDLAVSFDTYAGEVQAVRGVTWHLNEKETIAIVGESGCGKTVSIQTVMGLLQKPAGRIKRGEIIFGGQNVADFTPKQWRTIQGNEMSMIFQDPLTYLNPTMRVGEQISEAYLEHNPGVTRAQANERVLSIMRLVSLPSPVQNMRRYPNQLSGGMRQRVMVAMALICDPKVLFADEPTTALDVTIQAQIIDLMNGLKEKVNTSIVLITHDLGVVANMAQRIYVMYAGQIVEHGDVDSIFSSPKHPYTWGLLGSVPRLDSKNKSRLYSIPGTPPDLLAPPAGCPFAARCKYAMNICKRQTPGQYHFGKQGQYTCCWLYEPQAKERLHQAQQQRGCAHHD</sequence>
<dbReference type="FunFam" id="3.40.50.300:FF:000016">
    <property type="entry name" value="Oligopeptide ABC transporter ATP-binding component"/>
    <property type="match status" value="1"/>
</dbReference>
<protein>
    <submittedName>
        <fullName evidence="9">ABC transporter ATP-binding protein</fullName>
    </submittedName>
</protein>
<evidence type="ECO:0000256" key="1">
    <source>
        <dbReference type="ARBA" id="ARBA00004202"/>
    </source>
</evidence>
<dbReference type="EMBL" id="DVMR01000046">
    <property type="protein sequence ID" value="HIU43753.1"/>
    <property type="molecule type" value="Genomic_DNA"/>
</dbReference>
<dbReference type="Proteomes" id="UP000824073">
    <property type="component" value="Unassembled WGS sequence"/>
</dbReference>
<name>A0A9D1LK85_9CLOT</name>
<dbReference type="SMART" id="SM00382">
    <property type="entry name" value="AAA"/>
    <property type="match status" value="1"/>
</dbReference>
<dbReference type="GO" id="GO:0016887">
    <property type="term" value="F:ATP hydrolysis activity"/>
    <property type="evidence" value="ECO:0007669"/>
    <property type="project" value="InterPro"/>
</dbReference>
<proteinExistence type="inferred from homology"/>
<dbReference type="NCBIfam" id="TIGR01727">
    <property type="entry name" value="oligo_HPY"/>
    <property type="match status" value="1"/>
</dbReference>
<organism evidence="9 10">
    <name type="scientific">Candidatus Ventrousia excrementavium</name>
    <dbReference type="NCBI Taxonomy" id="2840961"/>
    <lineage>
        <taxon>Bacteria</taxon>
        <taxon>Bacillati</taxon>
        <taxon>Bacillota</taxon>
        <taxon>Clostridia</taxon>
        <taxon>Eubacteriales</taxon>
        <taxon>Clostridiaceae</taxon>
        <taxon>Clostridiaceae incertae sedis</taxon>
        <taxon>Candidatus Ventrousia</taxon>
    </lineage>
</organism>
<dbReference type="InterPro" id="IPR003439">
    <property type="entry name" value="ABC_transporter-like_ATP-bd"/>
</dbReference>
<dbReference type="AlphaFoldDB" id="A0A9D1LK85"/>
<keyword evidence="3" id="KW-0813">Transport</keyword>
<dbReference type="GO" id="GO:0015833">
    <property type="term" value="P:peptide transport"/>
    <property type="evidence" value="ECO:0007669"/>
    <property type="project" value="InterPro"/>
</dbReference>
<dbReference type="Pfam" id="PF00005">
    <property type="entry name" value="ABC_tran"/>
    <property type="match status" value="1"/>
</dbReference>
<comment type="subcellular location">
    <subcellularLocation>
        <location evidence="1">Cell membrane</location>
        <topology evidence="1">Peripheral membrane protein</topology>
    </subcellularLocation>
</comment>
<dbReference type="Pfam" id="PF08352">
    <property type="entry name" value="oligo_HPY"/>
    <property type="match status" value="1"/>
</dbReference>
<dbReference type="GO" id="GO:0005524">
    <property type="term" value="F:ATP binding"/>
    <property type="evidence" value="ECO:0007669"/>
    <property type="project" value="UniProtKB-KW"/>
</dbReference>
<dbReference type="InterPro" id="IPR027417">
    <property type="entry name" value="P-loop_NTPase"/>
</dbReference>
<dbReference type="GO" id="GO:0005886">
    <property type="term" value="C:plasma membrane"/>
    <property type="evidence" value="ECO:0007669"/>
    <property type="project" value="UniProtKB-SubCell"/>
</dbReference>
<dbReference type="PANTHER" id="PTHR43297:SF2">
    <property type="entry name" value="DIPEPTIDE TRANSPORT ATP-BINDING PROTEIN DPPD"/>
    <property type="match status" value="1"/>
</dbReference>
<dbReference type="InterPro" id="IPR013563">
    <property type="entry name" value="Oligopep_ABC_C"/>
</dbReference>
<evidence type="ECO:0000313" key="9">
    <source>
        <dbReference type="EMBL" id="HIU43753.1"/>
    </source>
</evidence>
<comment type="similarity">
    <text evidence="2">Belongs to the ABC transporter superfamily.</text>
</comment>
<evidence type="ECO:0000256" key="5">
    <source>
        <dbReference type="ARBA" id="ARBA00022741"/>
    </source>
</evidence>
<keyword evidence="7" id="KW-0472">Membrane</keyword>
<reference evidence="9" key="1">
    <citation type="submission" date="2020-10" db="EMBL/GenBank/DDBJ databases">
        <authorList>
            <person name="Gilroy R."/>
        </authorList>
    </citation>
    <scope>NUCLEOTIDE SEQUENCE</scope>
    <source>
        <strain evidence="9">CHK191-8634</strain>
    </source>
</reference>
<dbReference type="CDD" id="cd03257">
    <property type="entry name" value="ABC_NikE_OppD_transporters"/>
    <property type="match status" value="1"/>
</dbReference>
<keyword evidence="5" id="KW-0547">Nucleotide-binding</keyword>
<evidence type="ECO:0000256" key="2">
    <source>
        <dbReference type="ARBA" id="ARBA00005417"/>
    </source>
</evidence>
<keyword evidence="4" id="KW-1003">Cell membrane</keyword>
<dbReference type="SUPFAM" id="SSF52540">
    <property type="entry name" value="P-loop containing nucleoside triphosphate hydrolases"/>
    <property type="match status" value="1"/>
</dbReference>